<dbReference type="Proteomes" id="UP000316609">
    <property type="component" value="Unassembled WGS sequence"/>
</dbReference>
<keyword evidence="2 4" id="KW-0479">Metal-binding</keyword>
<dbReference type="GO" id="GO:0009055">
    <property type="term" value="F:electron transfer activity"/>
    <property type="evidence" value="ECO:0007669"/>
    <property type="project" value="InterPro"/>
</dbReference>
<protein>
    <recommendedName>
        <fullName evidence="6">Cytochrome c domain-containing protein</fullName>
    </recommendedName>
</protein>
<dbReference type="GO" id="GO:0020037">
    <property type="term" value="F:heme binding"/>
    <property type="evidence" value="ECO:0007669"/>
    <property type="project" value="InterPro"/>
</dbReference>
<evidence type="ECO:0000313" key="7">
    <source>
        <dbReference type="EMBL" id="TMQ65335.1"/>
    </source>
</evidence>
<dbReference type="InterPro" id="IPR011044">
    <property type="entry name" value="Quino_amine_DH_bsu"/>
</dbReference>
<keyword evidence="1 4" id="KW-0349">Heme</keyword>
<dbReference type="SUPFAM" id="SSF46626">
    <property type="entry name" value="Cytochrome c"/>
    <property type="match status" value="2"/>
</dbReference>
<dbReference type="InterPro" id="IPR015943">
    <property type="entry name" value="WD40/YVTN_repeat-like_dom_sf"/>
</dbReference>
<comment type="caution">
    <text evidence="7">The sequence shown here is derived from an EMBL/GenBank/DDBJ whole genome shotgun (WGS) entry which is preliminary data.</text>
</comment>
<feature type="compositionally biased region" description="Pro residues" evidence="5">
    <location>
        <begin position="214"/>
        <end position="231"/>
    </location>
</feature>
<dbReference type="Gene3D" id="2.60.40.4070">
    <property type="match status" value="1"/>
</dbReference>
<dbReference type="InterPro" id="IPR019405">
    <property type="entry name" value="Lactonase_7-beta_prop"/>
</dbReference>
<keyword evidence="3 4" id="KW-0408">Iron</keyword>
<dbReference type="EMBL" id="VBOY01000072">
    <property type="protein sequence ID" value="TMQ65335.1"/>
    <property type="molecule type" value="Genomic_DNA"/>
</dbReference>
<dbReference type="SUPFAM" id="SSF50969">
    <property type="entry name" value="YVTN repeat-like/Quinoprotein amine dehydrogenase"/>
    <property type="match status" value="1"/>
</dbReference>
<dbReference type="Gene3D" id="2.130.10.10">
    <property type="entry name" value="YVTN repeat-like/Quinoprotein amine dehydrogenase"/>
    <property type="match status" value="2"/>
</dbReference>
<accession>A0A538TNZ8</accession>
<dbReference type="InterPro" id="IPR011964">
    <property type="entry name" value="YVTN_b-propeller_repeat"/>
</dbReference>
<dbReference type="AlphaFoldDB" id="A0A538TNZ8"/>
<dbReference type="Pfam" id="PF10282">
    <property type="entry name" value="Lactonase"/>
    <property type="match status" value="1"/>
</dbReference>
<feature type="region of interest" description="Disordered" evidence="5">
    <location>
        <begin position="201"/>
        <end position="231"/>
    </location>
</feature>
<organism evidence="7 8">
    <name type="scientific">Eiseniibacteriota bacterium</name>
    <dbReference type="NCBI Taxonomy" id="2212470"/>
    <lineage>
        <taxon>Bacteria</taxon>
        <taxon>Candidatus Eiseniibacteriota</taxon>
    </lineage>
</organism>
<name>A0A538TNZ8_UNCEI</name>
<gene>
    <name evidence="7" type="ORF">E6K78_07945</name>
</gene>
<evidence type="ECO:0000256" key="2">
    <source>
        <dbReference type="ARBA" id="ARBA00022723"/>
    </source>
</evidence>
<feature type="domain" description="Cytochrome c" evidence="6">
    <location>
        <begin position="602"/>
        <end position="722"/>
    </location>
</feature>
<sequence>MRRFGILLALVALGFGLAAVPRHLASQAALSPDFVHFESSHVHPLAMTPSGSRLLVVNTADNRLSVFDLTGSEPLRVAEVPVGLEPVSVAALSDGEAWVVNHLSDDVSVVDLTTMHVRATLAVGDEPCDVVFAGAAQPGVPFAYVSVAEEDMVKVYDSKTLAQAAAIPIDGRKPRALARNPNGSLVYVAVFHAGNRTSVLSQQEVTLSTNPPTSAAPPPNPPLKQGLPPPPITGLIVQQQGSQWVDEAGQVWNTNQNPTGQAKISYTAFDTDVAEIATATNSVTRIFGDIATVNLGLAVSAGGTVAVTGTEARNLRRFEPNLRGHMVDTRAALITAGGTVTRIDLNPTLDFGTTPGPASDLDVALGLPIGAAWSGDSQHLYVTALADNRIARIDVAGSPTIGARAPTVAGPSAVTVDDARGRIYVVGRFRNQLETLRASDLAPLATARIGMDPTPDAIVNGRKFFYGGFTSGHGEEACATCHLFGDFDNIAWDLGNPQGDMQPIDTGGQVDPLIDSQVHPMKGPMTTQSLRGLPNTGMFHWRADRRNLDAFNAAFVNLMGRAAQLPDSEMAAFDDFVLPLVYPPNPNRFLDRSLRDAPLHQPSAARGETFFFGRPTDGLLTCNQCHASAAFGTGTNGQIIDNQALAESQDMKVPQLRNLYQKTGFTDRPGATNKRGFGFTHDGAVDDLFDFLHFPGFNFTRPDSQTADENRRDVEAFLLAFDTGMAPAVGAQVTFSGPNDAAPAAVARLDTLKDQAGRGFCELIAKGRIGGIPRGWWYQGADQWKPDKDGEPLVLSADLRALSGPGSEVTVTGVPVGSGKRMGIDRDRDQALDADELAAGSDPGDPASTPANVGVAGAGGRFGFRAAWPNPFRVGIQVEFALEREGRVDCAIFDLLGREVKSLARAQRFAAGRQWLAWDGRDARGRRVRAGVYFMRLETPAGRWTRAVVRAW</sequence>
<evidence type="ECO:0000259" key="6">
    <source>
        <dbReference type="PROSITE" id="PS51007"/>
    </source>
</evidence>
<evidence type="ECO:0000313" key="8">
    <source>
        <dbReference type="Proteomes" id="UP000316609"/>
    </source>
</evidence>
<dbReference type="PROSITE" id="PS51007">
    <property type="entry name" value="CYTC"/>
    <property type="match status" value="2"/>
</dbReference>
<evidence type="ECO:0000256" key="4">
    <source>
        <dbReference type="PROSITE-ProRule" id="PRU00433"/>
    </source>
</evidence>
<dbReference type="GO" id="GO:0046872">
    <property type="term" value="F:metal ion binding"/>
    <property type="evidence" value="ECO:0007669"/>
    <property type="project" value="UniProtKB-KW"/>
</dbReference>
<dbReference type="InterPro" id="IPR051200">
    <property type="entry name" value="Host-pathogen_enzymatic-act"/>
</dbReference>
<dbReference type="PANTHER" id="PTHR47197">
    <property type="entry name" value="PROTEIN NIRF"/>
    <property type="match status" value="1"/>
</dbReference>
<dbReference type="InterPro" id="IPR009056">
    <property type="entry name" value="Cyt_c-like_dom"/>
</dbReference>
<dbReference type="InterPro" id="IPR036909">
    <property type="entry name" value="Cyt_c-like_dom_sf"/>
</dbReference>
<feature type="domain" description="Cytochrome c" evidence="6">
    <location>
        <begin position="456"/>
        <end position="581"/>
    </location>
</feature>
<dbReference type="PANTHER" id="PTHR47197:SF3">
    <property type="entry name" value="DIHYDRO-HEME D1 DEHYDROGENASE"/>
    <property type="match status" value="1"/>
</dbReference>
<evidence type="ECO:0000256" key="3">
    <source>
        <dbReference type="ARBA" id="ARBA00023004"/>
    </source>
</evidence>
<proteinExistence type="predicted"/>
<dbReference type="NCBIfam" id="TIGR02276">
    <property type="entry name" value="beta_rpt_yvtn"/>
    <property type="match status" value="1"/>
</dbReference>
<evidence type="ECO:0000256" key="1">
    <source>
        <dbReference type="ARBA" id="ARBA00022617"/>
    </source>
</evidence>
<evidence type="ECO:0000256" key="5">
    <source>
        <dbReference type="SAM" id="MobiDB-lite"/>
    </source>
</evidence>
<reference evidence="7 8" key="1">
    <citation type="journal article" date="2019" name="Nat. Microbiol.">
        <title>Mediterranean grassland soil C-N compound turnover is dependent on rainfall and depth, and is mediated by genomically divergent microorganisms.</title>
        <authorList>
            <person name="Diamond S."/>
            <person name="Andeer P.F."/>
            <person name="Li Z."/>
            <person name="Crits-Christoph A."/>
            <person name="Burstein D."/>
            <person name="Anantharaman K."/>
            <person name="Lane K.R."/>
            <person name="Thomas B.C."/>
            <person name="Pan C."/>
            <person name="Northen T.R."/>
            <person name="Banfield J.F."/>
        </authorList>
    </citation>
    <scope>NUCLEOTIDE SEQUENCE [LARGE SCALE GENOMIC DNA]</scope>
    <source>
        <strain evidence="7">WS_8</strain>
    </source>
</reference>